<proteinExistence type="predicted"/>
<dbReference type="Proteomes" id="UP000824120">
    <property type="component" value="Chromosome 4"/>
</dbReference>
<sequence length="60" mass="7261">MNHMTFKNIQFIVENHAHTWTHWMILPNYVTCCFENLKEEVKNLQSIQQDKSGVEYTYNL</sequence>
<dbReference type="EMBL" id="JACXVP010000004">
    <property type="protein sequence ID" value="KAG5611585.1"/>
    <property type="molecule type" value="Genomic_DNA"/>
</dbReference>
<organism evidence="1 2">
    <name type="scientific">Solanum commersonii</name>
    <name type="common">Commerson's wild potato</name>
    <name type="synonym">Commerson's nightshade</name>
    <dbReference type="NCBI Taxonomy" id="4109"/>
    <lineage>
        <taxon>Eukaryota</taxon>
        <taxon>Viridiplantae</taxon>
        <taxon>Streptophyta</taxon>
        <taxon>Embryophyta</taxon>
        <taxon>Tracheophyta</taxon>
        <taxon>Spermatophyta</taxon>
        <taxon>Magnoliopsida</taxon>
        <taxon>eudicotyledons</taxon>
        <taxon>Gunneridae</taxon>
        <taxon>Pentapetalae</taxon>
        <taxon>asterids</taxon>
        <taxon>lamiids</taxon>
        <taxon>Solanales</taxon>
        <taxon>Solanaceae</taxon>
        <taxon>Solanoideae</taxon>
        <taxon>Solaneae</taxon>
        <taxon>Solanum</taxon>
    </lineage>
</organism>
<accession>A0A9J5ZF88</accession>
<reference evidence="1 2" key="1">
    <citation type="submission" date="2020-09" db="EMBL/GenBank/DDBJ databases">
        <title>De no assembly of potato wild relative species, Solanum commersonii.</title>
        <authorList>
            <person name="Cho K."/>
        </authorList>
    </citation>
    <scope>NUCLEOTIDE SEQUENCE [LARGE SCALE GENOMIC DNA]</scope>
    <source>
        <strain evidence="1">LZ3.2</strain>
        <tissue evidence="1">Leaf</tissue>
    </source>
</reference>
<evidence type="ECO:0000313" key="1">
    <source>
        <dbReference type="EMBL" id="KAG5611585.1"/>
    </source>
</evidence>
<protein>
    <submittedName>
        <fullName evidence="1">Uncharacterized protein</fullName>
    </submittedName>
</protein>
<comment type="caution">
    <text evidence="1">The sequence shown here is derived from an EMBL/GenBank/DDBJ whole genome shotgun (WGS) entry which is preliminary data.</text>
</comment>
<keyword evidence="2" id="KW-1185">Reference proteome</keyword>
<dbReference type="AlphaFoldDB" id="A0A9J5ZF88"/>
<gene>
    <name evidence="1" type="ORF">H5410_022866</name>
</gene>
<name>A0A9J5ZF88_SOLCO</name>
<evidence type="ECO:0000313" key="2">
    <source>
        <dbReference type="Proteomes" id="UP000824120"/>
    </source>
</evidence>